<dbReference type="AlphaFoldDB" id="A0A842I1P6"/>
<keyword evidence="1 4" id="KW-0378">Hydrolase</keyword>
<feature type="compositionally biased region" description="Polar residues" evidence="2">
    <location>
        <begin position="25"/>
        <end position="39"/>
    </location>
</feature>
<accession>A0A842I1P6</accession>
<evidence type="ECO:0000256" key="2">
    <source>
        <dbReference type="SAM" id="MobiDB-lite"/>
    </source>
</evidence>
<dbReference type="SUPFAM" id="SSF50630">
    <property type="entry name" value="Acid proteases"/>
    <property type="match status" value="1"/>
</dbReference>
<proteinExistence type="predicted"/>
<dbReference type="RefSeq" id="WP_185802465.1">
    <property type="nucleotide sequence ID" value="NZ_JACJVJ010000003.1"/>
</dbReference>
<evidence type="ECO:0000256" key="1">
    <source>
        <dbReference type="ARBA" id="ARBA00022801"/>
    </source>
</evidence>
<dbReference type="PROSITE" id="PS50175">
    <property type="entry name" value="ASP_PROT_RETROV"/>
    <property type="match status" value="1"/>
</dbReference>
<sequence>MDRMILIAGVSMIAIALLSSGGEESVTSSPTKTIDTTSADAPDERAGNGSAEFSARRAPDGHFYADVRINGATSRMMIDTGASQVVLTRSDAQRAGIQARPGEFTATAQTAGGEIALKPVTIDRLALGPVDSRNVPALVAEADLPVSLLGQSFLERVGTVEISGDELRLR</sequence>
<dbReference type="InterPro" id="IPR021109">
    <property type="entry name" value="Peptidase_aspartic_dom_sf"/>
</dbReference>
<dbReference type="InterPro" id="IPR001995">
    <property type="entry name" value="Peptidase_A2_cat"/>
</dbReference>
<evidence type="ECO:0000313" key="5">
    <source>
        <dbReference type="Proteomes" id="UP000564378"/>
    </source>
</evidence>
<keyword evidence="5" id="KW-1185">Reference proteome</keyword>
<dbReference type="InterPro" id="IPR034122">
    <property type="entry name" value="Retropepsin-like_bacterial"/>
</dbReference>
<dbReference type="Gene3D" id="2.40.70.10">
    <property type="entry name" value="Acid Proteases"/>
    <property type="match status" value="1"/>
</dbReference>
<dbReference type="CDD" id="cd05483">
    <property type="entry name" value="retropepsin_like_bacteria"/>
    <property type="match status" value="1"/>
</dbReference>
<dbReference type="Proteomes" id="UP000564378">
    <property type="component" value="Unassembled WGS sequence"/>
</dbReference>
<dbReference type="InterPro" id="IPR011969">
    <property type="entry name" value="Clan_AA_Asp_peptidase_C"/>
</dbReference>
<feature type="region of interest" description="Disordered" evidence="2">
    <location>
        <begin position="23"/>
        <end position="54"/>
    </location>
</feature>
<organism evidence="4 5">
    <name type="scientific">Parasphingopyxis marina</name>
    <dbReference type="NCBI Taxonomy" id="2761622"/>
    <lineage>
        <taxon>Bacteria</taxon>
        <taxon>Pseudomonadati</taxon>
        <taxon>Pseudomonadota</taxon>
        <taxon>Alphaproteobacteria</taxon>
        <taxon>Sphingomonadales</taxon>
        <taxon>Sphingomonadaceae</taxon>
        <taxon>Parasphingopyxis</taxon>
    </lineage>
</organism>
<dbReference type="NCBIfam" id="TIGR02281">
    <property type="entry name" value="clan_AA_DTGA"/>
    <property type="match status" value="1"/>
</dbReference>
<protein>
    <submittedName>
        <fullName evidence="4">TIGR02281 family clan AA aspartic protease</fullName>
        <ecNumber evidence="4">3.4.23.-</ecNumber>
    </submittedName>
</protein>
<evidence type="ECO:0000259" key="3">
    <source>
        <dbReference type="PROSITE" id="PS50175"/>
    </source>
</evidence>
<name>A0A842I1P6_9SPHN</name>
<dbReference type="EC" id="3.4.23.-" evidence="4"/>
<dbReference type="EMBL" id="JACJVJ010000003">
    <property type="protein sequence ID" value="MBC2779182.1"/>
    <property type="molecule type" value="Genomic_DNA"/>
</dbReference>
<dbReference type="Pfam" id="PF13975">
    <property type="entry name" value="gag-asp_proteas"/>
    <property type="match status" value="1"/>
</dbReference>
<dbReference type="GO" id="GO:0004190">
    <property type="term" value="F:aspartic-type endopeptidase activity"/>
    <property type="evidence" value="ECO:0007669"/>
    <property type="project" value="InterPro"/>
</dbReference>
<dbReference type="GO" id="GO:0006508">
    <property type="term" value="P:proteolysis"/>
    <property type="evidence" value="ECO:0007669"/>
    <property type="project" value="UniProtKB-KW"/>
</dbReference>
<comment type="caution">
    <text evidence="4">The sequence shown here is derived from an EMBL/GenBank/DDBJ whole genome shotgun (WGS) entry which is preliminary data.</text>
</comment>
<evidence type="ECO:0000313" key="4">
    <source>
        <dbReference type="EMBL" id="MBC2779182.1"/>
    </source>
</evidence>
<gene>
    <name evidence="4" type="ORF">H6P80_16270</name>
</gene>
<feature type="domain" description="Peptidase A2" evidence="3">
    <location>
        <begin position="74"/>
        <end position="153"/>
    </location>
</feature>
<reference evidence="4 5" key="1">
    <citation type="submission" date="2020-08" db="EMBL/GenBank/DDBJ databases">
        <title>Draft genome sequence of Parasphingopyxis sp. GrpM-11.</title>
        <authorList>
            <person name="Oh J."/>
            <person name="Roh D.-H."/>
        </authorList>
    </citation>
    <scope>NUCLEOTIDE SEQUENCE [LARGE SCALE GENOMIC DNA]</scope>
    <source>
        <strain evidence="4 5">GrpM-11</strain>
    </source>
</reference>
<keyword evidence="4" id="KW-0645">Protease</keyword>